<dbReference type="SUPFAM" id="SSF54060">
    <property type="entry name" value="His-Me finger endonucleases"/>
    <property type="match status" value="1"/>
</dbReference>
<comment type="caution">
    <text evidence="1">The sequence shown here is derived from an EMBL/GenBank/DDBJ whole genome shotgun (WGS) entry which is preliminary data.</text>
</comment>
<reference evidence="1 2" key="1">
    <citation type="journal article" date="2021" name="bioRxiv">
        <title>Unique metabolic strategies in Hadean analogues reveal hints for primordial physiology.</title>
        <authorList>
            <person name="Nobu M.K."/>
            <person name="Nakai R."/>
            <person name="Tamazawa S."/>
            <person name="Mori H."/>
            <person name="Toyoda A."/>
            <person name="Ijiri A."/>
            <person name="Suzuki S."/>
            <person name="Kurokawa K."/>
            <person name="Kamagata Y."/>
            <person name="Tamaki H."/>
        </authorList>
    </citation>
    <scope>NUCLEOTIDE SEQUENCE [LARGE SCALE GENOMIC DNA]</scope>
    <source>
        <strain evidence="1">BS525</strain>
    </source>
</reference>
<organism evidence="1 2">
    <name type="scientific">Psychracetigena formicireducens</name>
    <dbReference type="NCBI Taxonomy" id="2986056"/>
    <lineage>
        <taxon>Bacteria</taxon>
        <taxon>Bacillati</taxon>
        <taxon>Candidatus Lithacetigenota</taxon>
        <taxon>Candidatus Psychracetigena</taxon>
    </lineage>
</organism>
<dbReference type="AlphaFoldDB" id="A0A9E2F580"/>
<dbReference type="Pfam" id="PF02945">
    <property type="entry name" value="Endonuclease_7"/>
    <property type="match status" value="1"/>
</dbReference>
<gene>
    <name evidence="1" type="ORF">DDT42_01793</name>
</gene>
<dbReference type="InterPro" id="IPR044925">
    <property type="entry name" value="His-Me_finger_sf"/>
</dbReference>
<evidence type="ECO:0008006" key="3">
    <source>
        <dbReference type="Google" id="ProtNLM"/>
    </source>
</evidence>
<name>A0A9E2F580_PSYF1</name>
<dbReference type="InterPro" id="IPR038563">
    <property type="entry name" value="Endonuclease_7_sf"/>
</dbReference>
<accession>A0A9E2F580</accession>
<dbReference type="InterPro" id="IPR004211">
    <property type="entry name" value="Endonuclease_7"/>
</dbReference>
<evidence type="ECO:0000313" key="2">
    <source>
        <dbReference type="Proteomes" id="UP000811545"/>
    </source>
</evidence>
<dbReference type="EMBL" id="QLTW01000225">
    <property type="protein sequence ID" value="MBT9145916.1"/>
    <property type="molecule type" value="Genomic_DNA"/>
</dbReference>
<proteinExistence type="predicted"/>
<evidence type="ECO:0000313" key="1">
    <source>
        <dbReference type="EMBL" id="MBT9145916.1"/>
    </source>
</evidence>
<sequence>MQVSLHFANIYVTSQLKLKGSQVKTFREKLWLDQKQVCELCGAPLSLMDAVLDHDHKTGLVRATIHRSCNSGLGAIERVSKYGVKDILVFANGAAKYLEKYAVDQTQIIHPSHFTPEEKALRAAARRKRKKSKLKTK</sequence>
<dbReference type="Gene3D" id="3.40.1800.10">
    <property type="entry name" value="His-Me finger endonucleases"/>
    <property type="match status" value="1"/>
</dbReference>
<dbReference type="Proteomes" id="UP000811545">
    <property type="component" value="Unassembled WGS sequence"/>
</dbReference>
<protein>
    <recommendedName>
        <fullName evidence="3">Recombination endonuclease VII</fullName>
    </recommendedName>
</protein>